<feature type="region of interest" description="Disordered" evidence="1">
    <location>
        <begin position="136"/>
        <end position="195"/>
    </location>
</feature>
<reference evidence="3" key="1">
    <citation type="submission" date="2020-05" db="UniProtKB">
        <authorList>
            <consortium name="EnsemblMetazoa"/>
        </authorList>
    </citation>
    <scope>IDENTIFICATION</scope>
    <source>
        <strain evidence="3">USDA</strain>
    </source>
</reference>
<protein>
    <submittedName>
        <fullName evidence="3">Uncharacterized protein</fullName>
    </submittedName>
</protein>
<feature type="compositionally biased region" description="Basic and acidic residues" evidence="1">
    <location>
        <begin position="69"/>
        <end position="88"/>
    </location>
</feature>
<sequence length="542" mass="61965">MQLFALIIVLLCGLATLHAHFITNEVFLDDYSGGFDNYNYNWQEHEAIHESDETRNSRELNADISSKSFENKDHQDGYDDDKREKSSEESTSVVASFVQPNDEKNYQNHNYFSLYAPAYSYGNLEDIHKGHSNEHLIMGHDDSEENENHNSNSNESTETNLKDHQDGDDDDKREKSSEEPKSVVAGLIQPNDEKNYQNHNYFSLYAPAYSYGNLEDNHDDGEENENHNSNSNESTETDLKDHQYGDDDDQREKSSEESTTIVASLIQRSVGNNDQNFNYYSFYAPSYSYGNLEDTQKDHSNEHSGRNILNFGNNVGEQDENHNSNSNESTETNLEDKTHSEEDGNSNKNEDEQHHNVRPLLLVFPTLFKAIVSDAHSDESTETPTADGYEASLEYTTDPSPHPERTHLLMQLSKSSSNVDLLANEFAENIAEFKLVYGDTNLLLSKMQEGMARIQGNFENAANSNTDYNGDEHKTLMNNIANMLTKIDETRSRVMDMQSAAQRLNYHRLLEALLQEIYVKDKSTDYYSYNTQYSRYSSSYIS</sequence>
<evidence type="ECO:0000256" key="2">
    <source>
        <dbReference type="SAM" id="SignalP"/>
    </source>
</evidence>
<feature type="compositionally biased region" description="Low complexity" evidence="1">
    <location>
        <begin position="323"/>
        <end position="332"/>
    </location>
</feature>
<keyword evidence="2" id="KW-0732">Signal</keyword>
<dbReference type="KEGG" id="scac:106088442"/>
<name>A0A1I8PRC9_STOCA</name>
<proteinExistence type="predicted"/>
<organism evidence="3 4">
    <name type="scientific">Stomoxys calcitrans</name>
    <name type="common">Stable fly</name>
    <name type="synonym">Conops calcitrans</name>
    <dbReference type="NCBI Taxonomy" id="35570"/>
    <lineage>
        <taxon>Eukaryota</taxon>
        <taxon>Metazoa</taxon>
        <taxon>Ecdysozoa</taxon>
        <taxon>Arthropoda</taxon>
        <taxon>Hexapoda</taxon>
        <taxon>Insecta</taxon>
        <taxon>Pterygota</taxon>
        <taxon>Neoptera</taxon>
        <taxon>Endopterygota</taxon>
        <taxon>Diptera</taxon>
        <taxon>Brachycera</taxon>
        <taxon>Muscomorpha</taxon>
        <taxon>Muscoidea</taxon>
        <taxon>Muscidae</taxon>
        <taxon>Stomoxys</taxon>
    </lineage>
</organism>
<feature type="compositionally biased region" description="Low complexity" evidence="1">
    <location>
        <begin position="149"/>
        <end position="159"/>
    </location>
</feature>
<dbReference type="VEuPathDB" id="VectorBase:SCAU010410"/>
<keyword evidence="4" id="KW-1185">Reference proteome</keyword>
<gene>
    <name evidence="3" type="primary">106088442</name>
</gene>
<evidence type="ECO:0000256" key="1">
    <source>
        <dbReference type="SAM" id="MobiDB-lite"/>
    </source>
</evidence>
<accession>A0A1I8PRC9</accession>
<feature type="chain" id="PRO_5009327220" evidence="2">
    <location>
        <begin position="20"/>
        <end position="542"/>
    </location>
</feature>
<feature type="region of interest" description="Disordered" evidence="1">
    <location>
        <begin position="62"/>
        <end position="102"/>
    </location>
</feature>
<feature type="compositionally biased region" description="Basic and acidic residues" evidence="1">
    <location>
        <begin position="294"/>
        <end position="305"/>
    </location>
</feature>
<dbReference type="Proteomes" id="UP000095300">
    <property type="component" value="Unassembled WGS sequence"/>
</dbReference>
<dbReference type="AlphaFoldDB" id="A0A1I8PRC9"/>
<feature type="signal peptide" evidence="2">
    <location>
        <begin position="1"/>
        <end position="19"/>
    </location>
</feature>
<evidence type="ECO:0000313" key="4">
    <source>
        <dbReference type="Proteomes" id="UP000095300"/>
    </source>
</evidence>
<evidence type="ECO:0000313" key="3">
    <source>
        <dbReference type="EnsemblMetazoa" id="SCAU010410-PA"/>
    </source>
</evidence>
<dbReference type="EnsemblMetazoa" id="SCAU010410-RA">
    <property type="protein sequence ID" value="SCAU010410-PA"/>
    <property type="gene ID" value="SCAU010410"/>
</dbReference>
<feature type="compositionally biased region" description="Basic and acidic residues" evidence="1">
    <location>
        <begin position="160"/>
        <end position="181"/>
    </location>
</feature>
<feature type="compositionally biased region" description="Basic and acidic residues" evidence="1">
    <location>
        <begin position="237"/>
        <end position="256"/>
    </location>
</feature>
<feature type="region of interest" description="Disordered" evidence="1">
    <location>
        <begin position="213"/>
        <end position="259"/>
    </location>
</feature>
<feature type="region of interest" description="Disordered" evidence="1">
    <location>
        <begin position="293"/>
        <end position="354"/>
    </location>
</feature>